<dbReference type="GO" id="GO:0008742">
    <property type="term" value="F:L-ribulose-phosphate 4-epimerase activity"/>
    <property type="evidence" value="ECO:0007669"/>
    <property type="project" value="UniProtKB-EC"/>
</dbReference>
<protein>
    <submittedName>
        <fullName evidence="1">L-ribulose-5-phosphate 4-epimerase UlaF</fullName>
        <ecNumber evidence="1">5.1.3.4</ecNumber>
    </submittedName>
</protein>
<dbReference type="EC" id="5.1.3.4" evidence="1"/>
<dbReference type="InterPro" id="IPR036409">
    <property type="entry name" value="Aldolase_II/adducin_N_sf"/>
</dbReference>
<dbReference type="Gene3D" id="3.40.225.10">
    <property type="entry name" value="Class II aldolase/adducin N-terminal domain"/>
    <property type="match status" value="1"/>
</dbReference>
<accession>A0ABN8A5Q7</accession>
<dbReference type="Proteomes" id="UP000789833">
    <property type="component" value="Unassembled WGS sequence"/>
</dbReference>
<dbReference type="RefSeq" id="WP_230500358.1">
    <property type="nucleotide sequence ID" value="NZ_CAKJTJ010000004.1"/>
</dbReference>
<dbReference type="EMBL" id="CAKJTJ010000004">
    <property type="protein sequence ID" value="CAG9620435.1"/>
    <property type="molecule type" value="Genomic_DNA"/>
</dbReference>
<organism evidence="1 2">
    <name type="scientific">Sutcliffiella rhizosphaerae</name>
    <dbReference type="NCBI Taxonomy" id="2880967"/>
    <lineage>
        <taxon>Bacteria</taxon>
        <taxon>Bacillati</taxon>
        <taxon>Bacillota</taxon>
        <taxon>Bacilli</taxon>
        <taxon>Bacillales</taxon>
        <taxon>Bacillaceae</taxon>
        <taxon>Sutcliffiella</taxon>
    </lineage>
</organism>
<evidence type="ECO:0000313" key="2">
    <source>
        <dbReference type="Proteomes" id="UP000789833"/>
    </source>
</evidence>
<sequence>MDNNYIPGVIVNSHGPFNRGKDPLKTVENAVIMEEITKLAYFSIALSPDIKQIDHILLDKHFLRKAVFANFVAFTNFIRYSYNRYCRALFLHLGQVFNEHARKKSRIRLFTGY</sequence>
<gene>
    <name evidence="1" type="primary">ulaF</name>
    <name evidence="1" type="ORF">BACCIP111883_01203</name>
</gene>
<keyword evidence="2" id="KW-1185">Reference proteome</keyword>
<dbReference type="SUPFAM" id="SSF53639">
    <property type="entry name" value="AraD/HMP-PK domain-like"/>
    <property type="match status" value="1"/>
</dbReference>
<proteinExistence type="predicted"/>
<reference evidence="1 2" key="1">
    <citation type="submission" date="2021-10" db="EMBL/GenBank/DDBJ databases">
        <authorList>
            <person name="Criscuolo A."/>
        </authorList>
    </citation>
    <scope>NUCLEOTIDE SEQUENCE [LARGE SCALE GENOMIC DNA]</scope>
    <source>
        <strain evidence="2">CIP 111883</strain>
    </source>
</reference>
<name>A0ABN8A5Q7_9BACI</name>
<comment type="caution">
    <text evidence="1">The sequence shown here is derived from an EMBL/GenBank/DDBJ whole genome shotgun (WGS) entry which is preliminary data.</text>
</comment>
<keyword evidence="1" id="KW-0413">Isomerase</keyword>
<evidence type="ECO:0000313" key="1">
    <source>
        <dbReference type="EMBL" id="CAG9620435.1"/>
    </source>
</evidence>